<feature type="region of interest" description="Disordered" evidence="1">
    <location>
        <begin position="1"/>
        <end position="23"/>
    </location>
</feature>
<evidence type="ECO:0000313" key="3">
    <source>
        <dbReference type="Proteomes" id="UP000005239"/>
    </source>
</evidence>
<evidence type="ECO:0000256" key="1">
    <source>
        <dbReference type="SAM" id="MobiDB-lite"/>
    </source>
</evidence>
<dbReference type="EnsemblMetazoa" id="PPA38454.1">
    <property type="protein sequence ID" value="PPA38454.1"/>
    <property type="gene ID" value="WBGene00276823"/>
</dbReference>
<reference evidence="2" key="2">
    <citation type="submission" date="2022-06" db="UniProtKB">
        <authorList>
            <consortium name="EnsemblMetazoa"/>
        </authorList>
    </citation>
    <scope>IDENTIFICATION</scope>
    <source>
        <strain evidence="2">PS312</strain>
    </source>
</reference>
<proteinExistence type="predicted"/>
<dbReference type="AlphaFoldDB" id="A0A2A6CZM4"/>
<sequence>MVLRPSANLKQSQPSHTSKLSEAAKLEEIKKKIASKISESKEGKRKILQVSVSGLSRKESSSCYGRTFN</sequence>
<dbReference type="Proteomes" id="UP000005239">
    <property type="component" value="Unassembled WGS sequence"/>
</dbReference>
<name>A0A2A6CZM4_PRIPA</name>
<accession>A0A2A6CZM4</accession>
<keyword evidence="3" id="KW-1185">Reference proteome</keyword>
<reference evidence="3" key="1">
    <citation type="journal article" date="2008" name="Nat. Genet.">
        <title>The Pristionchus pacificus genome provides a unique perspective on nematode lifestyle and parasitism.</title>
        <authorList>
            <person name="Dieterich C."/>
            <person name="Clifton S.W."/>
            <person name="Schuster L.N."/>
            <person name="Chinwalla A."/>
            <person name="Delehaunty K."/>
            <person name="Dinkelacker I."/>
            <person name="Fulton L."/>
            <person name="Fulton R."/>
            <person name="Godfrey J."/>
            <person name="Minx P."/>
            <person name="Mitreva M."/>
            <person name="Roeseler W."/>
            <person name="Tian H."/>
            <person name="Witte H."/>
            <person name="Yang S.P."/>
            <person name="Wilson R.K."/>
            <person name="Sommer R.J."/>
        </authorList>
    </citation>
    <scope>NUCLEOTIDE SEQUENCE [LARGE SCALE GENOMIC DNA]</scope>
    <source>
        <strain evidence="3">PS312</strain>
    </source>
</reference>
<feature type="compositionally biased region" description="Polar residues" evidence="1">
    <location>
        <begin position="8"/>
        <end position="18"/>
    </location>
</feature>
<evidence type="ECO:0000313" key="2">
    <source>
        <dbReference type="EnsemblMetazoa" id="PPA38454.1"/>
    </source>
</evidence>
<gene>
    <name evidence="2" type="primary">WBGene00276823</name>
</gene>
<organism evidence="2 3">
    <name type="scientific">Pristionchus pacificus</name>
    <name type="common">Parasitic nematode worm</name>
    <dbReference type="NCBI Taxonomy" id="54126"/>
    <lineage>
        <taxon>Eukaryota</taxon>
        <taxon>Metazoa</taxon>
        <taxon>Ecdysozoa</taxon>
        <taxon>Nematoda</taxon>
        <taxon>Chromadorea</taxon>
        <taxon>Rhabditida</taxon>
        <taxon>Rhabditina</taxon>
        <taxon>Diplogasteromorpha</taxon>
        <taxon>Diplogasteroidea</taxon>
        <taxon>Neodiplogasteridae</taxon>
        <taxon>Pristionchus</taxon>
    </lineage>
</organism>
<accession>A0A8R1YVU3</accession>
<protein>
    <submittedName>
        <fullName evidence="2">Uncharacterized protein</fullName>
    </submittedName>
</protein>